<protein>
    <submittedName>
        <fullName evidence="3">Uncharacterized protein</fullName>
    </submittedName>
</protein>
<reference evidence="3 4" key="1">
    <citation type="submission" date="2018-06" db="EMBL/GenBank/DDBJ databases">
        <authorList>
            <consortium name="Pathogen Informatics"/>
            <person name="Doyle S."/>
        </authorList>
    </citation>
    <scope>NUCLEOTIDE SEQUENCE [LARGE SCALE GENOMIC DNA]</scope>
    <source>
        <strain evidence="3 4">NCTC11842</strain>
    </source>
</reference>
<evidence type="ECO:0000313" key="3">
    <source>
        <dbReference type="EMBL" id="SPY99961.1"/>
    </source>
</evidence>
<dbReference type="EMBL" id="UAUF01000002">
    <property type="protein sequence ID" value="SPY99961.1"/>
    <property type="molecule type" value="Genomic_DNA"/>
</dbReference>
<proteinExistence type="predicted"/>
<evidence type="ECO:0000313" key="5">
    <source>
        <dbReference type="Proteomes" id="UP000638986"/>
    </source>
</evidence>
<dbReference type="Proteomes" id="UP000250443">
    <property type="component" value="Unassembled WGS sequence"/>
</dbReference>
<evidence type="ECO:0000313" key="2">
    <source>
        <dbReference type="EMBL" id="MBH3440937.1"/>
    </source>
</evidence>
<evidence type="ECO:0000313" key="4">
    <source>
        <dbReference type="Proteomes" id="UP000250443"/>
    </source>
</evidence>
<dbReference type="RefSeq" id="WP_112297443.1">
    <property type="nucleotide sequence ID" value="NZ_JAAMQY010000010.1"/>
</dbReference>
<feature type="region of interest" description="Disordered" evidence="1">
    <location>
        <begin position="1"/>
        <end position="25"/>
    </location>
</feature>
<sequence>MALEKQQDLAQLSNEDRHISLNPNDDGNLFRLNGMRSEEMDMSEVSEATVQAELNEASDKDEYTEYAESFGQLFIDHEDFATPHAEDVVVTGASEYEFIPATESDFQAEEGLEDGRTDGFDPTGNTDEEVDASSLLAGAFNLQNDDQNLLAENDIGLDDEFEDAVDEAESLQSNATMSLNDSNTDSLQTDQSMLPENAGRYVAPGIGTALVMMGYKGLSGLGSMIGKGGNAISEAVNTYRFDRTEQQFHSSIAGLKDGLAAWKRDGLSAIEDPALSHEAKKKLAQDFFNEPGHKEQLDQMLMDINQVEKLSRKIAKQGLSAGMDEDWAVRHAVDPLKRLMESNKDLLESVDAAGVSLMDRMNNVVNSVLDAIKMIVERILSVVGLSQGNEKTASPRMG</sequence>
<reference evidence="2 5" key="2">
    <citation type="submission" date="2020-11" db="EMBL/GenBank/DDBJ databases">
        <title>Enhanced detection system for hospital associated transmission using whole genome sequencing surveillance.</title>
        <authorList>
            <person name="Harrison L.H."/>
            <person name="Van Tyne D."/>
            <person name="Marsh J.W."/>
            <person name="Griffith M.P."/>
            <person name="Snyder D.J."/>
            <person name="Cooper V.S."/>
            <person name="Mustapha M."/>
        </authorList>
    </citation>
    <scope>NUCLEOTIDE SEQUENCE [LARGE SCALE GENOMIC DNA]</scope>
    <source>
        <strain evidence="2 5">PSB00013</strain>
    </source>
</reference>
<dbReference type="EMBL" id="JADTXM010000015">
    <property type="protein sequence ID" value="MBH3440937.1"/>
    <property type="molecule type" value="Genomic_DNA"/>
</dbReference>
<dbReference type="Proteomes" id="UP000638986">
    <property type="component" value="Unassembled WGS sequence"/>
</dbReference>
<dbReference type="AlphaFoldDB" id="A0A2X2BYX1"/>
<name>A0A2X2BYX1_PSELU</name>
<organism evidence="3 4">
    <name type="scientific">Pseudomonas luteola</name>
    <dbReference type="NCBI Taxonomy" id="47886"/>
    <lineage>
        <taxon>Bacteria</taxon>
        <taxon>Pseudomonadati</taxon>
        <taxon>Pseudomonadota</taxon>
        <taxon>Gammaproteobacteria</taxon>
        <taxon>Pseudomonadales</taxon>
        <taxon>Pseudomonadaceae</taxon>
        <taxon>Pseudomonas</taxon>
    </lineage>
</organism>
<evidence type="ECO:0000256" key="1">
    <source>
        <dbReference type="SAM" id="MobiDB-lite"/>
    </source>
</evidence>
<accession>A0A2X2BYX1</accession>
<gene>
    <name evidence="2" type="ORF">I5Q09_19830</name>
    <name evidence="3" type="ORF">NCTC11842_00106</name>
</gene>